<keyword evidence="3" id="KW-1185">Reference proteome</keyword>
<evidence type="ECO:0008006" key="4">
    <source>
        <dbReference type="Google" id="ProtNLM"/>
    </source>
</evidence>
<dbReference type="RefSeq" id="XP_065331248.1">
    <property type="nucleotide sequence ID" value="XM_065475176.1"/>
</dbReference>
<accession>A0AAX4JGI9</accession>
<feature type="compositionally biased region" description="Basic and acidic residues" evidence="1">
    <location>
        <begin position="21"/>
        <end position="39"/>
    </location>
</feature>
<proteinExistence type="predicted"/>
<feature type="region of interest" description="Disordered" evidence="1">
    <location>
        <begin position="1"/>
        <end position="39"/>
    </location>
</feature>
<evidence type="ECO:0000313" key="2">
    <source>
        <dbReference type="EMBL" id="WUR05103.1"/>
    </source>
</evidence>
<evidence type="ECO:0000256" key="1">
    <source>
        <dbReference type="SAM" id="MobiDB-lite"/>
    </source>
</evidence>
<sequence>MSSSEHSTESVELSSSSEIHPNIDEKSYKNWKRETRKNEKRELKEKLKILKNIQNPTEQQKIEKENLEKMLKPQFTVKSEDSFRTGNDQEIEIKKDVGDILVELLENQSLEYFSDTINKNRTSLNDLEELILYNLSENIKEDNDEMGLILSQMCLLMAYFNTHGKGQLDKLIIELKIPDKKKEFIKEIQRYYQESKDAILKIQ</sequence>
<dbReference type="GeneID" id="90542950"/>
<dbReference type="AlphaFoldDB" id="A0AAX4JGI9"/>
<feature type="compositionally biased region" description="Low complexity" evidence="1">
    <location>
        <begin position="1"/>
        <end position="18"/>
    </location>
</feature>
<name>A0AAX4JGI9_9MICR</name>
<dbReference type="EMBL" id="CP142737">
    <property type="protein sequence ID" value="WUR05103.1"/>
    <property type="molecule type" value="Genomic_DNA"/>
</dbReference>
<dbReference type="KEGG" id="vnx:VNE69_12088"/>
<reference evidence="2" key="1">
    <citation type="journal article" date="2024" name="BMC Genomics">
        <title>Functional annotation of a divergent genome using sequence and structure-based similarity.</title>
        <authorList>
            <person name="Svedberg D."/>
            <person name="Winiger R.R."/>
            <person name="Berg A."/>
            <person name="Sharma H."/>
            <person name="Tellgren-Roth C."/>
            <person name="Debrunner-Vossbrinck B.A."/>
            <person name="Vossbrinck C.R."/>
            <person name="Barandun J."/>
        </authorList>
    </citation>
    <scope>NUCLEOTIDE SEQUENCE</scope>
    <source>
        <strain evidence="2">Illinois isolate</strain>
    </source>
</reference>
<evidence type="ECO:0000313" key="3">
    <source>
        <dbReference type="Proteomes" id="UP001334084"/>
    </source>
</evidence>
<organism evidence="2 3">
    <name type="scientific">Vairimorpha necatrix</name>
    <dbReference type="NCBI Taxonomy" id="6039"/>
    <lineage>
        <taxon>Eukaryota</taxon>
        <taxon>Fungi</taxon>
        <taxon>Fungi incertae sedis</taxon>
        <taxon>Microsporidia</taxon>
        <taxon>Nosematidae</taxon>
        <taxon>Vairimorpha</taxon>
    </lineage>
</organism>
<dbReference type="Proteomes" id="UP001334084">
    <property type="component" value="Chromosome 12"/>
</dbReference>
<protein>
    <recommendedName>
        <fullName evidence="4">Cdc37 N-terminal domain-containing protein</fullName>
    </recommendedName>
</protein>
<gene>
    <name evidence="2" type="ORF">VNE69_12088</name>
</gene>